<comment type="caution">
    <text evidence="1">The sequence shown here is derived from an EMBL/GenBank/DDBJ whole genome shotgun (WGS) entry which is preliminary data.</text>
</comment>
<dbReference type="SUPFAM" id="SSF49899">
    <property type="entry name" value="Concanavalin A-like lectins/glucanases"/>
    <property type="match status" value="1"/>
</dbReference>
<protein>
    <recommendedName>
        <fullName evidence="2">LamG-like jellyroll fold domain-containing protein</fullName>
    </recommendedName>
</protein>
<dbReference type="Pfam" id="PF13385">
    <property type="entry name" value="Laminin_G_3"/>
    <property type="match status" value="1"/>
</dbReference>
<accession>X1RER6</accession>
<reference evidence="1" key="1">
    <citation type="journal article" date="2014" name="Front. Microbiol.">
        <title>High frequency of phylogenetically diverse reductive dehalogenase-homologous genes in deep subseafloor sedimentary metagenomes.</title>
        <authorList>
            <person name="Kawai M."/>
            <person name="Futagami T."/>
            <person name="Toyoda A."/>
            <person name="Takaki Y."/>
            <person name="Nishi S."/>
            <person name="Hori S."/>
            <person name="Arai W."/>
            <person name="Tsubouchi T."/>
            <person name="Morono Y."/>
            <person name="Uchiyama I."/>
            <person name="Ito T."/>
            <person name="Fujiyama A."/>
            <person name="Inagaki F."/>
            <person name="Takami H."/>
        </authorList>
    </citation>
    <scope>NUCLEOTIDE SEQUENCE</scope>
    <source>
        <strain evidence="1">Expedition CK06-06</strain>
    </source>
</reference>
<dbReference type="Gene3D" id="2.60.120.200">
    <property type="match status" value="1"/>
</dbReference>
<dbReference type="AlphaFoldDB" id="X1RER6"/>
<feature type="non-terminal residue" evidence="1">
    <location>
        <position position="1"/>
    </location>
</feature>
<organism evidence="1">
    <name type="scientific">marine sediment metagenome</name>
    <dbReference type="NCBI Taxonomy" id="412755"/>
    <lineage>
        <taxon>unclassified sequences</taxon>
        <taxon>metagenomes</taxon>
        <taxon>ecological metagenomes</taxon>
    </lineage>
</organism>
<proteinExistence type="predicted"/>
<name>X1RER6_9ZZZZ</name>
<evidence type="ECO:0008006" key="2">
    <source>
        <dbReference type="Google" id="ProtNLM"/>
    </source>
</evidence>
<dbReference type="InterPro" id="IPR013320">
    <property type="entry name" value="ConA-like_dom_sf"/>
</dbReference>
<evidence type="ECO:0000313" key="1">
    <source>
        <dbReference type="EMBL" id="GAI54074.1"/>
    </source>
</evidence>
<dbReference type="EMBL" id="BARV01037759">
    <property type="protein sequence ID" value="GAI54074.1"/>
    <property type="molecule type" value="Genomic_DNA"/>
</dbReference>
<sequence length="177" mass="19381">DDGGLIASVSGMAWGTGDFTLISWYYVEDYTNPNSETAVRSIAADTPEHNGGWGLGFITDDNATPANRRKGYIYCRNAASASKLAFTAALTKQTWYMVAGKRVGTDLFISLNGAAFSAGETDADMNFSGVDALGIGRDGNADTLHFYGKKGEDWIYNRELSTLEIQNIYLATKWRYR</sequence>
<gene>
    <name evidence="1" type="ORF">S06H3_58345</name>
</gene>